<evidence type="ECO:0000313" key="4">
    <source>
        <dbReference type="Proteomes" id="UP000719766"/>
    </source>
</evidence>
<dbReference type="Proteomes" id="UP000719766">
    <property type="component" value="Unassembled WGS sequence"/>
</dbReference>
<comment type="caution">
    <text evidence="3">The sequence shown here is derived from an EMBL/GenBank/DDBJ whole genome shotgun (WGS) entry which is preliminary data.</text>
</comment>
<evidence type="ECO:0000256" key="1">
    <source>
        <dbReference type="SAM" id="MobiDB-lite"/>
    </source>
</evidence>
<evidence type="ECO:0000259" key="2">
    <source>
        <dbReference type="Pfam" id="PF12776"/>
    </source>
</evidence>
<dbReference type="OrthoDB" id="2676341at2759"/>
<dbReference type="AlphaFoldDB" id="A0A9P7AGV1"/>
<dbReference type="InterPro" id="IPR024752">
    <property type="entry name" value="Myb/SANT-like_dom"/>
</dbReference>
<feature type="compositionally biased region" description="Low complexity" evidence="1">
    <location>
        <begin position="284"/>
        <end position="298"/>
    </location>
</feature>
<sequence>MTTFVPAGNHNTINLLQQKQVFITVSAIILCAQIYVMQVTQENLADLNTGSKEKAQWNDAEIIALLDYLITNKSKMAATSFKIDTFNKAATAIEAQNIRTQGIMKTGAHCRNKYTSLKAAFNQINKYRNKSGIHWDPEIGANIQGRAAEDAWSAYLTNPANAGMKQFKNGWRFYAKMEQLLSRVSAAHGAAAYNPSADAVATTTTADMGLVAGPSTSNTPGGVEIAHEPITPSPVVIGPPLTSASSSGKRSHTDMLFDRSAPLSTTSTSVSHVSSALSDKKLKLSTQGSGKSRASSSKRAVKEAASTAAVMNLQGTISRLADTLNLAFGSTDESRLADDRSRALQAIQEEETLTGENKLVLVHAFMRSPVICSTYIQIMEVDLRATFLRSIIDQMKQTLNL</sequence>
<feature type="region of interest" description="Disordered" evidence="1">
    <location>
        <begin position="229"/>
        <end position="253"/>
    </location>
</feature>
<protein>
    <recommendedName>
        <fullName evidence="2">Myb/SANT-like domain-containing protein</fullName>
    </recommendedName>
</protein>
<evidence type="ECO:0000313" key="3">
    <source>
        <dbReference type="EMBL" id="KAG1789041.1"/>
    </source>
</evidence>
<name>A0A9P7AGV1_9AGAM</name>
<feature type="domain" description="Myb/SANT-like" evidence="2">
    <location>
        <begin position="57"/>
        <end position="155"/>
    </location>
</feature>
<accession>A0A9P7AGV1</accession>
<dbReference type="RefSeq" id="XP_041156177.1">
    <property type="nucleotide sequence ID" value="XM_041307254.1"/>
</dbReference>
<keyword evidence="4" id="KW-1185">Reference proteome</keyword>
<feature type="region of interest" description="Disordered" evidence="1">
    <location>
        <begin position="281"/>
        <end position="300"/>
    </location>
</feature>
<proteinExistence type="predicted"/>
<dbReference type="Pfam" id="PF12776">
    <property type="entry name" value="Myb_DNA-bind_3"/>
    <property type="match status" value="1"/>
</dbReference>
<dbReference type="EMBL" id="JABBWE010000062">
    <property type="protein sequence ID" value="KAG1789041.1"/>
    <property type="molecule type" value="Genomic_DNA"/>
</dbReference>
<gene>
    <name evidence="3" type="ORF">HD556DRAFT_1447315</name>
</gene>
<reference evidence="3" key="1">
    <citation type="journal article" date="2020" name="New Phytol.">
        <title>Comparative genomics reveals dynamic genome evolution in host specialist ectomycorrhizal fungi.</title>
        <authorList>
            <person name="Lofgren L.A."/>
            <person name="Nguyen N.H."/>
            <person name="Vilgalys R."/>
            <person name="Ruytinx J."/>
            <person name="Liao H.L."/>
            <person name="Branco S."/>
            <person name="Kuo A."/>
            <person name="LaButti K."/>
            <person name="Lipzen A."/>
            <person name="Andreopoulos W."/>
            <person name="Pangilinan J."/>
            <person name="Riley R."/>
            <person name="Hundley H."/>
            <person name="Na H."/>
            <person name="Barry K."/>
            <person name="Grigoriev I.V."/>
            <person name="Stajich J.E."/>
            <person name="Kennedy P.G."/>
        </authorList>
    </citation>
    <scope>NUCLEOTIDE SEQUENCE</scope>
    <source>
        <strain evidence="3">S12</strain>
    </source>
</reference>
<dbReference type="GeneID" id="64601018"/>
<organism evidence="3 4">
    <name type="scientific">Suillus plorans</name>
    <dbReference type="NCBI Taxonomy" id="116603"/>
    <lineage>
        <taxon>Eukaryota</taxon>
        <taxon>Fungi</taxon>
        <taxon>Dikarya</taxon>
        <taxon>Basidiomycota</taxon>
        <taxon>Agaricomycotina</taxon>
        <taxon>Agaricomycetes</taxon>
        <taxon>Agaricomycetidae</taxon>
        <taxon>Boletales</taxon>
        <taxon>Suillineae</taxon>
        <taxon>Suillaceae</taxon>
        <taxon>Suillus</taxon>
    </lineage>
</organism>